<dbReference type="InterPro" id="IPR029470">
    <property type="entry name" value="PDDEXK_4"/>
</dbReference>
<dbReference type="Proteomes" id="UP001164064">
    <property type="component" value="Chromosome"/>
</dbReference>
<protein>
    <submittedName>
        <fullName evidence="1">PD-(D/E)XK nuclease family protein</fullName>
    </submittedName>
</protein>
<dbReference type="EMBL" id="CP089051">
    <property type="protein sequence ID" value="UYF72512.1"/>
    <property type="molecule type" value="Genomic_DNA"/>
</dbReference>
<gene>
    <name evidence="1" type="ORF">LSO60_04355</name>
</gene>
<dbReference type="Pfam" id="PF14281">
    <property type="entry name" value="PDDEXK_4"/>
    <property type="match status" value="1"/>
</dbReference>
<reference evidence="1" key="1">
    <citation type="journal article" date="2022" name="J Glob Antimicrob Resist">
        <title>Comparative analysis of IMP-4- and OXA-58-containing plasmids of three carbapenemase-producing Acinetobacter ursingii strains in the Netherlands.</title>
        <authorList>
            <person name="Hendrickx A.P.A."/>
            <person name="Schade R.P."/>
            <person name="Landman F."/>
            <person name="Bosch T."/>
            <person name="Schouls L.M."/>
            <person name="van Dijk K."/>
        </authorList>
    </citation>
    <scope>NUCLEOTIDE SEQUENCE</scope>
    <source>
        <strain evidence="1">RIVM_C010559</strain>
    </source>
</reference>
<dbReference type="AlphaFoldDB" id="A0AA46NE61"/>
<dbReference type="RefSeq" id="WP_263512964.1">
    <property type="nucleotide sequence ID" value="NZ_CP089051.1"/>
</dbReference>
<proteinExistence type="predicted"/>
<sequence>MELAIPEFFNQLTNFFNDWKRIEQQQQEVVQEKNSFEQRLNLFFKEWGDLPPIEEIVEQPLFVDSVALENFFHNFKIAAEPIQSAKKQGFALNVWKAAGLGTKEVRNSPVLKWFLDCRGDHGQENEILLMFLKLLPSRFHQYQPANYSARDECCPLGNLENRVDIEIDAPEFLLFIEVKIYANEGVDQLKRYYREAMLKAKNASKDWAVIYLTNTGHLSTNEQDIKAALLNDDNEITKLIHENLRNDEQDRLIGMSWLTISKLLYQYANRKDANNRGAWLAKQFADHIKTFN</sequence>
<evidence type="ECO:0000313" key="1">
    <source>
        <dbReference type="EMBL" id="UYF72512.1"/>
    </source>
</evidence>
<organism evidence="1 2">
    <name type="scientific">Acinetobacter ursingii</name>
    <dbReference type="NCBI Taxonomy" id="108980"/>
    <lineage>
        <taxon>Bacteria</taxon>
        <taxon>Pseudomonadati</taxon>
        <taxon>Pseudomonadota</taxon>
        <taxon>Gammaproteobacteria</taxon>
        <taxon>Moraxellales</taxon>
        <taxon>Moraxellaceae</taxon>
        <taxon>Acinetobacter</taxon>
    </lineage>
</organism>
<name>A0AA46NE61_9GAMM</name>
<accession>A0AA46NE61</accession>
<evidence type="ECO:0000313" key="2">
    <source>
        <dbReference type="Proteomes" id="UP001164064"/>
    </source>
</evidence>